<dbReference type="Pfam" id="PF00702">
    <property type="entry name" value="Hydrolase"/>
    <property type="match status" value="1"/>
</dbReference>
<dbReference type="GO" id="GO:0005829">
    <property type="term" value="C:cytosol"/>
    <property type="evidence" value="ECO:0007669"/>
    <property type="project" value="TreeGrafter"/>
</dbReference>
<evidence type="ECO:0000313" key="1">
    <source>
        <dbReference type="EMBL" id="RIJ45772.1"/>
    </source>
</evidence>
<gene>
    <name evidence="1" type="ORF">D1614_21795</name>
</gene>
<dbReference type="OrthoDB" id="5504491at2"/>
<dbReference type="AlphaFoldDB" id="A0A399STB5"/>
<dbReference type="InterPro" id="IPR050155">
    <property type="entry name" value="HAD-like_hydrolase_sf"/>
</dbReference>
<dbReference type="GO" id="GO:0008967">
    <property type="term" value="F:phosphoglycolate phosphatase activity"/>
    <property type="evidence" value="ECO:0007669"/>
    <property type="project" value="TreeGrafter"/>
</dbReference>
<accession>A0A399STB5</accession>
<dbReference type="EMBL" id="QWGR01000020">
    <property type="protein sequence ID" value="RIJ45772.1"/>
    <property type="molecule type" value="Genomic_DNA"/>
</dbReference>
<dbReference type="InterPro" id="IPR023214">
    <property type="entry name" value="HAD_sf"/>
</dbReference>
<dbReference type="SFLD" id="SFLDG01129">
    <property type="entry name" value="C1.5:_HAD__Beta-PGM__Phosphata"/>
    <property type="match status" value="1"/>
</dbReference>
<dbReference type="InterPro" id="IPR023198">
    <property type="entry name" value="PGP-like_dom2"/>
</dbReference>
<dbReference type="Gene3D" id="1.10.150.240">
    <property type="entry name" value="Putative phosphatase, domain 2"/>
    <property type="match status" value="1"/>
</dbReference>
<protein>
    <submittedName>
        <fullName evidence="1">HAD family hydrolase</fullName>
    </submittedName>
</protein>
<dbReference type="GO" id="GO:0006281">
    <property type="term" value="P:DNA repair"/>
    <property type="evidence" value="ECO:0007669"/>
    <property type="project" value="TreeGrafter"/>
</dbReference>
<organism evidence="1 2">
    <name type="scientific">Maribellus luteus</name>
    <dbReference type="NCBI Taxonomy" id="2305463"/>
    <lineage>
        <taxon>Bacteria</taxon>
        <taxon>Pseudomonadati</taxon>
        <taxon>Bacteroidota</taxon>
        <taxon>Bacteroidia</taxon>
        <taxon>Marinilabiliales</taxon>
        <taxon>Prolixibacteraceae</taxon>
        <taxon>Maribellus</taxon>
    </lineage>
</organism>
<dbReference type="PANTHER" id="PTHR43434">
    <property type="entry name" value="PHOSPHOGLYCOLATE PHOSPHATASE"/>
    <property type="match status" value="1"/>
</dbReference>
<keyword evidence="2" id="KW-1185">Reference proteome</keyword>
<name>A0A399STB5_9BACT</name>
<reference evidence="1 2" key="1">
    <citation type="submission" date="2018-08" db="EMBL/GenBank/DDBJ databases">
        <title>Pallidiluteibacterium maritimus gen. nov., sp. nov., isolated from coastal sediment.</title>
        <authorList>
            <person name="Zhou L.Y."/>
        </authorList>
    </citation>
    <scope>NUCLEOTIDE SEQUENCE [LARGE SCALE GENOMIC DNA]</scope>
    <source>
        <strain evidence="1 2">XSD2</strain>
    </source>
</reference>
<dbReference type="Gene3D" id="3.40.50.1000">
    <property type="entry name" value="HAD superfamily/HAD-like"/>
    <property type="match status" value="1"/>
</dbReference>
<comment type="caution">
    <text evidence="1">The sequence shown here is derived from an EMBL/GenBank/DDBJ whole genome shotgun (WGS) entry which is preliminary data.</text>
</comment>
<dbReference type="SUPFAM" id="SSF56784">
    <property type="entry name" value="HAD-like"/>
    <property type="match status" value="1"/>
</dbReference>
<dbReference type="Proteomes" id="UP000265926">
    <property type="component" value="Unassembled WGS sequence"/>
</dbReference>
<keyword evidence="1" id="KW-0378">Hydrolase</keyword>
<proteinExistence type="predicted"/>
<dbReference type="PANTHER" id="PTHR43434:SF19">
    <property type="entry name" value="PHOSPHONOACETALDEHYDE HYDROLASE"/>
    <property type="match status" value="1"/>
</dbReference>
<evidence type="ECO:0000313" key="2">
    <source>
        <dbReference type="Proteomes" id="UP000265926"/>
    </source>
</evidence>
<dbReference type="InterPro" id="IPR036412">
    <property type="entry name" value="HAD-like_sf"/>
</dbReference>
<dbReference type="RefSeq" id="WP_119440118.1">
    <property type="nucleotide sequence ID" value="NZ_QWGR01000020.1"/>
</dbReference>
<sequence length="238" mass="27065">MNKIKMVVFDMAGTTVKDENEVEKCFTEAAKNTGLKYTIEEIVAMMGWSKRLVFETLWKKNLPEAEDAEIQKKTDQSYDEFRKILENHYLTQPVLPVDGIEELFFHLKNAGIKIVLTTGFYRKVTDIILQRLGWDKNLDEYYNGNDNSIIDLSISSDQVIAGRPSPYLINKAMEVFSINDPKQVIKIGDTPSDLEAGRNANCLLSLGVTYGTHTKEQLAKYDNDGLLNAIVELKKYLN</sequence>
<dbReference type="SFLD" id="SFLDS00003">
    <property type="entry name" value="Haloacid_Dehalogenase"/>
    <property type="match status" value="1"/>
</dbReference>